<gene>
    <name evidence="2" type="ORF">HYPSUDRAFT_209831</name>
</gene>
<dbReference type="Proteomes" id="UP000054270">
    <property type="component" value="Unassembled WGS sequence"/>
</dbReference>
<reference evidence="3" key="1">
    <citation type="submission" date="2014-04" db="EMBL/GenBank/DDBJ databases">
        <title>Evolutionary Origins and Diversification of the Mycorrhizal Mutualists.</title>
        <authorList>
            <consortium name="DOE Joint Genome Institute"/>
            <consortium name="Mycorrhizal Genomics Consortium"/>
            <person name="Kohler A."/>
            <person name="Kuo A."/>
            <person name="Nagy L.G."/>
            <person name="Floudas D."/>
            <person name="Copeland A."/>
            <person name="Barry K.W."/>
            <person name="Cichocki N."/>
            <person name="Veneault-Fourrey C."/>
            <person name="LaButti K."/>
            <person name="Lindquist E.A."/>
            <person name="Lipzen A."/>
            <person name="Lundell T."/>
            <person name="Morin E."/>
            <person name="Murat C."/>
            <person name="Riley R."/>
            <person name="Ohm R."/>
            <person name="Sun H."/>
            <person name="Tunlid A."/>
            <person name="Henrissat B."/>
            <person name="Grigoriev I.V."/>
            <person name="Hibbett D.S."/>
            <person name="Martin F."/>
        </authorList>
    </citation>
    <scope>NUCLEOTIDE SEQUENCE [LARGE SCALE GENOMIC DNA]</scope>
    <source>
        <strain evidence="3">FD-334 SS-4</strain>
    </source>
</reference>
<evidence type="ECO:0000313" key="3">
    <source>
        <dbReference type="Proteomes" id="UP000054270"/>
    </source>
</evidence>
<sequence>MPKDKTTPNTPRNTSTPAYVRPSGRRNGSGSSNAVGRWQPSSPLAPRPETQCDESQPVDDSQIGETQTALDTAATGTTHVSDSDSDSMETYGKLNFDTSDIILQGIKTHLMNLSSSRKKDFTQSDKITQELIRYQERRVKEKELARSIQEKLARVRDVLAETTKDLGSLLAAIEYN</sequence>
<feature type="region of interest" description="Disordered" evidence="1">
    <location>
        <begin position="69"/>
        <end position="88"/>
    </location>
</feature>
<dbReference type="AlphaFoldDB" id="A0A0D2N1L9"/>
<organism evidence="2 3">
    <name type="scientific">Hypholoma sublateritium (strain FD-334 SS-4)</name>
    <dbReference type="NCBI Taxonomy" id="945553"/>
    <lineage>
        <taxon>Eukaryota</taxon>
        <taxon>Fungi</taxon>
        <taxon>Dikarya</taxon>
        <taxon>Basidiomycota</taxon>
        <taxon>Agaricomycotina</taxon>
        <taxon>Agaricomycetes</taxon>
        <taxon>Agaricomycetidae</taxon>
        <taxon>Agaricales</taxon>
        <taxon>Agaricineae</taxon>
        <taxon>Strophariaceae</taxon>
        <taxon>Hypholoma</taxon>
    </lineage>
</organism>
<feature type="compositionally biased region" description="Low complexity" evidence="1">
    <location>
        <begin position="7"/>
        <end position="37"/>
    </location>
</feature>
<feature type="region of interest" description="Disordered" evidence="1">
    <location>
        <begin position="1"/>
        <end position="63"/>
    </location>
</feature>
<evidence type="ECO:0000313" key="2">
    <source>
        <dbReference type="EMBL" id="KJA13099.1"/>
    </source>
</evidence>
<feature type="compositionally biased region" description="Polar residues" evidence="1">
    <location>
        <begin position="69"/>
        <end position="80"/>
    </location>
</feature>
<accession>A0A0D2N1L9</accession>
<keyword evidence="3" id="KW-1185">Reference proteome</keyword>
<name>A0A0D2N1L9_HYPSF</name>
<protein>
    <submittedName>
        <fullName evidence="2">Uncharacterized protein</fullName>
    </submittedName>
</protein>
<proteinExistence type="predicted"/>
<dbReference type="EMBL" id="KN817788">
    <property type="protein sequence ID" value="KJA13099.1"/>
    <property type="molecule type" value="Genomic_DNA"/>
</dbReference>
<evidence type="ECO:0000256" key="1">
    <source>
        <dbReference type="SAM" id="MobiDB-lite"/>
    </source>
</evidence>